<keyword evidence="5" id="KW-0326">Glycosidase</keyword>
<evidence type="ECO:0000313" key="9">
    <source>
        <dbReference type="Proteomes" id="UP000436088"/>
    </source>
</evidence>
<sequence length="190" mass="20871">MAFLALLFISSLLVVSLAEISGKIGINYGREGEDLPSPYVSIQIMKSMKVGQIELADSNPEILTLLSGTRIHVAVTVPNDDIIRIGSNETYAEQWFRNSFMPHYPNTLIQFVLVGNGVLNSGLDGDRMMFYDSLLPAMRVIKNSLNAHGIKNVKVTTTLPTDALQMSFPPSSSTFRSDIVGKIDCCKTRS</sequence>
<dbReference type="InterPro" id="IPR000490">
    <property type="entry name" value="Glyco_hydro_17"/>
</dbReference>
<dbReference type="SUPFAM" id="SSF51445">
    <property type="entry name" value="(Trans)glycosidases"/>
    <property type="match status" value="1"/>
</dbReference>
<dbReference type="Proteomes" id="UP000436088">
    <property type="component" value="Unassembled WGS sequence"/>
</dbReference>
<gene>
    <name evidence="8" type="ORF">F3Y22_tig00116971pilonHSYRG00469</name>
</gene>
<evidence type="ECO:0000256" key="7">
    <source>
        <dbReference type="SAM" id="SignalP"/>
    </source>
</evidence>
<evidence type="ECO:0000256" key="3">
    <source>
        <dbReference type="ARBA" id="ARBA00012780"/>
    </source>
</evidence>
<evidence type="ECO:0000256" key="2">
    <source>
        <dbReference type="ARBA" id="ARBA00008773"/>
    </source>
</evidence>
<dbReference type="GO" id="GO:0042973">
    <property type="term" value="F:glucan endo-1,3-beta-D-glucosidase activity"/>
    <property type="evidence" value="ECO:0007669"/>
    <property type="project" value="UniProtKB-EC"/>
</dbReference>
<organism evidence="8 9">
    <name type="scientific">Hibiscus syriacus</name>
    <name type="common">Rose of Sharon</name>
    <dbReference type="NCBI Taxonomy" id="106335"/>
    <lineage>
        <taxon>Eukaryota</taxon>
        <taxon>Viridiplantae</taxon>
        <taxon>Streptophyta</taxon>
        <taxon>Embryophyta</taxon>
        <taxon>Tracheophyta</taxon>
        <taxon>Spermatophyta</taxon>
        <taxon>Magnoliopsida</taxon>
        <taxon>eudicotyledons</taxon>
        <taxon>Gunneridae</taxon>
        <taxon>Pentapetalae</taxon>
        <taxon>rosids</taxon>
        <taxon>malvids</taxon>
        <taxon>Malvales</taxon>
        <taxon>Malvaceae</taxon>
        <taxon>Malvoideae</taxon>
        <taxon>Hibiscus</taxon>
    </lineage>
</organism>
<dbReference type="Gene3D" id="3.20.20.80">
    <property type="entry name" value="Glycosidases"/>
    <property type="match status" value="1"/>
</dbReference>
<dbReference type="InterPro" id="IPR017853">
    <property type="entry name" value="GH"/>
</dbReference>
<reference evidence="8" key="1">
    <citation type="submission" date="2019-09" db="EMBL/GenBank/DDBJ databases">
        <title>Draft genome information of white flower Hibiscus syriacus.</title>
        <authorList>
            <person name="Kim Y.-M."/>
        </authorList>
    </citation>
    <scope>NUCLEOTIDE SEQUENCE [LARGE SCALE GENOMIC DNA]</scope>
    <source>
        <strain evidence="8">YM2019G1</strain>
    </source>
</reference>
<dbReference type="EC" id="3.2.1.39" evidence="3"/>
<comment type="catalytic activity">
    <reaction evidence="1">
        <text>Hydrolysis of (1-&gt;3)-beta-D-glucosidic linkages in (1-&gt;3)-beta-D-glucans.</text>
        <dbReference type="EC" id="3.2.1.39"/>
    </reaction>
</comment>
<dbReference type="AlphaFoldDB" id="A0A6A2XW82"/>
<keyword evidence="4" id="KW-0378">Hydrolase</keyword>
<comment type="similarity">
    <text evidence="2 6">Belongs to the glycosyl hydrolase 17 family.</text>
</comment>
<name>A0A6A2XW82_HIBSY</name>
<proteinExistence type="inferred from homology"/>
<keyword evidence="9" id="KW-1185">Reference proteome</keyword>
<comment type="caution">
    <text evidence="8">The sequence shown here is derived from an EMBL/GenBank/DDBJ whole genome shotgun (WGS) entry which is preliminary data.</text>
</comment>
<evidence type="ECO:0000256" key="5">
    <source>
        <dbReference type="ARBA" id="ARBA00023295"/>
    </source>
</evidence>
<evidence type="ECO:0000256" key="4">
    <source>
        <dbReference type="ARBA" id="ARBA00022801"/>
    </source>
</evidence>
<dbReference type="Pfam" id="PF00332">
    <property type="entry name" value="Glyco_hydro_17"/>
    <property type="match status" value="1"/>
</dbReference>
<dbReference type="InterPro" id="IPR044965">
    <property type="entry name" value="Glyco_hydro_17_plant"/>
</dbReference>
<dbReference type="EMBL" id="VEPZ02001744">
    <property type="protein sequence ID" value="KAE8658434.1"/>
    <property type="molecule type" value="Genomic_DNA"/>
</dbReference>
<evidence type="ECO:0000256" key="6">
    <source>
        <dbReference type="RuleBase" id="RU004335"/>
    </source>
</evidence>
<dbReference type="PANTHER" id="PTHR32227">
    <property type="entry name" value="GLUCAN ENDO-1,3-BETA-GLUCOSIDASE BG1-RELATED-RELATED"/>
    <property type="match status" value="1"/>
</dbReference>
<dbReference type="GO" id="GO:0005975">
    <property type="term" value="P:carbohydrate metabolic process"/>
    <property type="evidence" value="ECO:0007669"/>
    <property type="project" value="InterPro"/>
</dbReference>
<protein>
    <recommendedName>
        <fullName evidence="3">glucan endo-1,3-beta-D-glucosidase</fullName>
        <ecNumber evidence="3">3.2.1.39</ecNumber>
    </recommendedName>
</protein>
<keyword evidence="7" id="KW-0732">Signal</keyword>
<evidence type="ECO:0000313" key="8">
    <source>
        <dbReference type="EMBL" id="KAE8658434.1"/>
    </source>
</evidence>
<feature type="signal peptide" evidence="7">
    <location>
        <begin position="1"/>
        <end position="18"/>
    </location>
</feature>
<feature type="chain" id="PRO_5025413289" description="glucan endo-1,3-beta-D-glucosidase" evidence="7">
    <location>
        <begin position="19"/>
        <end position="190"/>
    </location>
</feature>
<evidence type="ECO:0000256" key="1">
    <source>
        <dbReference type="ARBA" id="ARBA00000382"/>
    </source>
</evidence>
<accession>A0A6A2XW82</accession>